<name>A0AB38YCV0_9GAMM</name>
<evidence type="ECO:0000313" key="2">
    <source>
        <dbReference type="EMBL" id="WLD56911.1"/>
    </source>
</evidence>
<keyword evidence="1" id="KW-0472">Membrane</keyword>
<dbReference type="AlphaFoldDB" id="A0AB38YCV0"/>
<accession>A0AB38YCV0</accession>
<proteinExistence type="predicted"/>
<feature type="transmembrane region" description="Helical" evidence="1">
    <location>
        <begin position="91"/>
        <end position="114"/>
    </location>
</feature>
<gene>
    <name evidence="2" type="ORF">NFC81_09220</name>
</gene>
<reference evidence="2" key="1">
    <citation type="submission" date="2022-07" db="EMBL/GenBank/DDBJ databases">
        <title>Complete genome sequence of Salinispirillum sp. LH10-3-1 capable of multiple carbohydrate inversion isolated from a soda lake.</title>
        <authorList>
            <person name="Liu J."/>
            <person name="Zhai Y."/>
            <person name="Zhang H."/>
            <person name="Yang H."/>
            <person name="Qu J."/>
            <person name="Li J."/>
        </authorList>
    </citation>
    <scope>NUCLEOTIDE SEQUENCE</scope>
    <source>
        <strain evidence="2">LH 10-3-1</strain>
    </source>
</reference>
<evidence type="ECO:0000256" key="1">
    <source>
        <dbReference type="SAM" id="Phobius"/>
    </source>
</evidence>
<dbReference type="RefSeq" id="WP_304994196.1">
    <property type="nucleotide sequence ID" value="NZ_CP101717.1"/>
</dbReference>
<keyword evidence="1" id="KW-0812">Transmembrane</keyword>
<dbReference type="EMBL" id="CP101717">
    <property type="protein sequence ID" value="WLD56911.1"/>
    <property type="molecule type" value="Genomic_DNA"/>
</dbReference>
<protein>
    <submittedName>
        <fullName evidence="2">Uncharacterized protein</fullName>
    </submittedName>
</protein>
<sequence>MLLSVTEFLFVSFASGYFFIHFYKPWALTKQYLKGSHFYYRALIVGVPFYLVSMLVLVLTFHWMKSFAWLLELNSRAAAIYPAQWFQLRSFGFTFAVSSMMSILLALALTRLVIKYKPDWEAAIVYSYGTGLQKMLLECQQTYRRVITSKDTDNPETIFFVEVVLSSGKSYIGLPLGSLMPDELNARDYIEILPIFSGYRKKDTHELVPSINYTQMYFVHYEGDLSEDVKVTIDLDKIDYARWYRPELSQYFESN</sequence>
<keyword evidence="1" id="KW-1133">Transmembrane helix</keyword>
<feature type="transmembrane region" description="Helical" evidence="1">
    <location>
        <begin position="38"/>
        <end position="64"/>
    </location>
</feature>
<feature type="transmembrane region" description="Helical" evidence="1">
    <location>
        <begin position="6"/>
        <end position="26"/>
    </location>
</feature>
<organism evidence="2">
    <name type="scientific">Salinispirillum sp. LH 10-3-1</name>
    <dbReference type="NCBI Taxonomy" id="2952525"/>
    <lineage>
        <taxon>Bacteria</taxon>
        <taxon>Pseudomonadati</taxon>
        <taxon>Pseudomonadota</taxon>
        <taxon>Gammaproteobacteria</taxon>
        <taxon>Oceanospirillales</taxon>
        <taxon>Saccharospirillaceae</taxon>
        <taxon>Salinispirillum</taxon>
    </lineage>
</organism>